<dbReference type="GO" id="GO:0008889">
    <property type="term" value="F:glycerophosphodiester phosphodiesterase activity"/>
    <property type="evidence" value="ECO:0007669"/>
    <property type="project" value="UniProtKB-EC"/>
</dbReference>
<comment type="similarity">
    <text evidence="1">Belongs to the glycerophosphoryl diester phosphodiesterase family.</text>
</comment>
<evidence type="ECO:0000256" key="7">
    <source>
        <dbReference type="SAM" id="SignalP"/>
    </source>
</evidence>
<dbReference type="AlphaFoldDB" id="A0A840RSE7"/>
<evidence type="ECO:0000259" key="8">
    <source>
        <dbReference type="PROSITE" id="PS51704"/>
    </source>
</evidence>
<reference evidence="9 10" key="1">
    <citation type="submission" date="2020-08" db="EMBL/GenBank/DDBJ databases">
        <title>Genomic Encyclopedia of Type Strains, Phase IV (KMG-IV): sequencing the most valuable type-strain genomes for metagenomic binning, comparative biology and taxonomic classification.</title>
        <authorList>
            <person name="Goeker M."/>
        </authorList>
    </citation>
    <scope>NUCLEOTIDE SEQUENCE [LARGE SCALE GENOMIC DNA]</scope>
    <source>
        <strain evidence="9 10">DSM 23240</strain>
    </source>
</reference>
<evidence type="ECO:0000313" key="10">
    <source>
        <dbReference type="Proteomes" id="UP000571084"/>
    </source>
</evidence>
<feature type="domain" description="GP-PDE" evidence="8">
    <location>
        <begin position="43"/>
        <end position="388"/>
    </location>
</feature>
<dbReference type="PROSITE" id="PS51257">
    <property type="entry name" value="PROKAR_LIPOPROTEIN"/>
    <property type="match status" value="1"/>
</dbReference>
<keyword evidence="5 9" id="KW-0378">Hydrolase</keyword>
<dbReference type="Gene3D" id="3.20.20.190">
    <property type="entry name" value="Phosphatidylinositol (PI) phosphodiesterase"/>
    <property type="match status" value="1"/>
</dbReference>
<comment type="catalytic activity">
    <reaction evidence="6">
        <text>a sn-glycero-3-phosphodiester + H2O = an alcohol + sn-glycerol 3-phosphate + H(+)</text>
        <dbReference type="Rhea" id="RHEA:12969"/>
        <dbReference type="ChEBI" id="CHEBI:15377"/>
        <dbReference type="ChEBI" id="CHEBI:15378"/>
        <dbReference type="ChEBI" id="CHEBI:30879"/>
        <dbReference type="ChEBI" id="CHEBI:57597"/>
        <dbReference type="ChEBI" id="CHEBI:83408"/>
        <dbReference type="EC" id="3.1.4.46"/>
    </reaction>
</comment>
<dbReference type="SUPFAM" id="SSF51695">
    <property type="entry name" value="PLC-like phosphodiesterases"/>
    <property type="match status" value="1"/>
</dbReference>
<dbReference type="EC" id="3.1.4.46" evidence="2"/>
<evidence type="ECO:0000313" key="9">
    <source>
        <dbReference type="EMBL" id="MBB5199614.1"/>
    </source>
</evidence>
<organism evidence="9 10">
    <name type="scientific">Glaciimonas immobilis</name>
    <dbReference type="NCBI Taxonomy" id="728004"/>
    <lineage>
        <taxon>Bacteria</taxon>
        <taxon>Pseudomonadati</taxon>
        <taxon>Pseudomonadota</taxon>
        <taxon>Betaproteobacteria</taxon>
        <taxon>Burkholderiales</taxon>
        <taxon>Oxalobacteraceae</taxon>
        <taxon>Glaciimonas</taxon>
    </lineage>
</organism>
<dbReference type="InterPro" id="IPR017946">
    <property type="entry name" value="PLC-like_Pdiesterase_TIM-brl"/>
</dbReference>
<keyword evidence="4" id="KW-0319">Glycerol metabolism</keyword>
<feature type="chain" id="PRO_5032282550" description="glycerophosphodiester phosphodiesterase" evidence="7">
    <location>
        <begin position="29"/>
        <end position="398"/>
    </location>
</feature>
<dbReference type="Proteomes" id="UP000571084">
    <property type="component" value="Unassembled WGS sequence"/>
</dbReference>
<sequence length="398" mass="43279">MKRPLTVTASLIAATILIAGCASNNDHAQVGGGNIKTLDGTPPLIVGHRGLPGLYPEEVIAGYRAAIAAGTDALELDLQSSSDGVLFACHNVFLSDTTDVASHPEFASRKKSRMVDGVKTGPEWYFSDFTAAELKTLRVRQPIATRSKQYDGLYPLATFQEVIDLTKETIAANPQRRMFIYPETKNPIYQRQLGVPLEEKLLAMLKAEGWNTPDSPVFVQSFEPESLKLMRKMGLKTKVVQLIDGDGTNFKTGAMTYGSPDTAKPYSWLQANDPRTFAAMVTPAGLAEIKTYADGIGPWKLYILPPQGVDAAGNAVKSLDQAANMAPTTLVADAHKAGLFVHPFTFRDEAVRLTTTYKGDPKAEYKAYFDLGTDGVFTDFSTTGRVALTEWMTANKAK</sequence>
<evidence type="ECO:0000256" key="2">
    <source>
        <dbReference type="ARBA" id="ARBA00012247"/>
    </source>
</evidence>
<gene>
    <name evidence="9" type="ORF">HNR39_001446</name>
</gene>
<dbReference type="GO" id="GO:0006071">
    <property type="term" value="P:glycerol metabolic process"/>
    <property type="evidence" value="ECO:0007669"/>
    <property type="project" value="UniProtKB-KW"/>
</dbReference>
<dbReference type="PANTHER" id="PTHR43620:SF7">
    <property type="entry name" value="GLYCEROPHOSPHODIESTER PHOSPHODIESTERASE GDPD5-RELATED"/>
    <property type="match status" value="1"/>
</dbReference>
<dbReference type="PROSITE" id="PS51704">
    <property type="entry name" value="GP_PDE"/>
    <property type="match status" value="1"/>
</dbReference>
<proteinExistence type="inferred from homology"/>
<feature type="signal peptide" evidence="7">
    <location>
        <begin position="1"/>
        <end position="28"/>
    </location>
</feature>
<dbReference type="EMBL" id="JACHHQ010000003">
    <property type="protein sequence ID" value="MBB5199614.1"/>
    <property type="molecule type" value="Genomic_DNA"/>
</dbReference>
<dbReference type="RefSeq" id="WP_168056539.1">
    <property type="nucleotide sequence ID" value="NZ_JAAOZT010000010.1"/>
</dbReference>
<evidence type="ECO:0000256" key="4">
    <source>
        <dbReference type="ARBA" id="ARBA00022798"/>
    </source>
</evidence>
<dbReference type="Pfam" id="PF03009">
    <property type="entry name" value="GDPD"/>
    <property type="match status" value="1"/>
</dbReference>
<accession>A0A840RSE7</accession>
<evidence type="ECO:0000256" key="6">
    <source>
        <dbReference type="ARBA" id="ARBA00047512"/>
    </source>
</evidence>
<comment type="caution">
    <text evidence="9">The sequence shown here is derived from an EMBL/GenBank/DDBJ whole genome shotgun (WGS) entry which is preliminary data.</text>
</comment>
<name>A0A840RSE7_9BURK</name>
<evidence type="ECO:0000256" key="5">
    <source>
        <dbReference type="ARBA" id="ARBA00022801"/>
    </source>
</evidence>
<protein>
    <recommendedName>
        <fullName evidence="2">glycerophosphodiester phosphodiesterase</fullName>
        <ecNumber evidence="2">3.1.4.46</ecNumber>
    </recommendedName>
</protein>
<dbReference type="PANTHER" id="PTHR43620">
    <property type="entry name" value="GLYCEROPHOSPHORYL DIESTER PHOSPHODIESTERASE"/>
    <property type="match status" value="1"/>
</dbReference>
<dbReference type="GO" id="GO:0006629">
    <property type="term" value="P:lipid metabolic process"/>
    <property type="evidence" value="ECO:0007669"/>
    <property type="project" value="InterPro"/>
</dbReference>
<keyword evidence="10" id="KW-1185">Reference proteome</keyword>
<dbReference type="InterPro" id="IPR030395">
    <property type="entry name" value="GP_PDE_dom"/>
</dbReference>
<evidence type="ECO:0000256" key="1">
    <source>
        <dbReference type="ARBA" id="ARBA00007277"/>
    </source>
</evidence>
<evidence type="ECO:0000256" key="3">
    <source>
        <dbReference type="ARBA" id="ARBA00022729"/>
    </source>
</evidence>
<keyword evidence="3 7" id="KW-0732">Signal</keyword>